<dbReference type="InterPro" id="IPR050087">
    <property type="entry name" value="AON_synthase_class-II"/>
</dbReference>
<dbReference type="EC" id="2.3.1.50" evidence="6"/>
<dbReference type="InterPro" id="IPR015421">
    <property type="entry name" value="PyrdxlP-dep_Trfase_major"/>
</dbReference>
<keyword evidence="9" id="KW-0746">Sphingolipid metabolism</keyword>
<evidence type="ECO:0000256" key="2">
    <source>
        <dbReference type="ARBA" id="ARBA00004389"/>
    </source>
</evidence>
<dbReference type="PANTHER" id="PTHR13693:SF77">
    <property type="entry name" value="8-AMINO-7-OXONONANOATE SYNTHASE"/>
    <property type="match status" value="1"/>
</dbReference>
<gene>
    <name evidence="13" type="ORF">MUK42_10733</name>
</gene>
<evidence type="ECO:0000256" key="3">
    <source>
        <dbReference type="ARBA" id="ARBA00004760"/>
    </source>
</evidence>
<dbReference type="Gene3D" id="3.40.640.10">
    <property type="entry name" value="Type I PLP-dependent aspartate aminotransferase-like (Major domain)"/>
    <property type="match status" value="1"/>
</dbReference>
<evidence type="ECO:0000256" key="10">
    <source>
        <dbReference type="ARBA" id="ARBA00048528"/>
    </source>
</evidence>
<dbReference type="GO" id="GO:0004758">
    <property type="term" value="F:serine C-palmitoyltransferase activity"/>
    <property type="evidence" value="ECO:0007669"/>
    <property type="project" value="UniProtKB-EC"/>
</dbReference>
<dbReference type="PROSITE" id="PS00599">
    <property type="entry name" value="AA_TRANSFER_CLASS_2"/>
    <property type="match status" value="1"/>
</dbReference>
<comment type="similarity">
    <text evidence="5">Belongs to the class-II pyridoxal-phosphate-dependent aminotransferase family. BioF subfamily.</text>
</comment>
<dbReference type="AlphaFoldDB" id="A0A9E7GRU1"/>
<dbReference type="OrthoDB" id="10263824at2759"/>
<reference evidence="13" key="1">
    <citation type="submission" date="2022-05" db="EMBL/GenBank/DDBJ databases">
        <title>The Musa troglodytarum L. genome provides insights into the mechanism of non-climacteric behaviour and enrichment of carotenoids.</title>
        <authorList>
            <person name="Wang J."/>
        </authorList>
    </citation>
    <scope>NUCLEOTIDE SEQUENCE</scope>
    <source>
        <tissue evidence="13">Leaf</tissue>
    </source>
</reference>
<feature type="domain" description="Aminotransferase class I/classII large" evidence="12">
    <location>
        <begin position="135"/>
        <end position="487"/>
    </location>
</feature>
<evidence type="ECO:0000256" key="11">
    <source>
        <dbReference type="RuleBase" id="RU003693"/>
    </source>
</evidence>
<dbReference type="InterPro" id="IPR015422">
    <property type="entry name" value="PyrdxlP-dep_Trfase_small"/>
</dbReference>
<accession>A0A9E7GRU1</accession>
<dbReference type="GO" id="GO:0006665">
    <property type="term" value="P:sphingolipid metabolic process"/>
    <property type="evidence" value="ECO:0007669"/>
    <property type="project" value="UniProtKB-KW"/>
</dbReference>
<dbReference type="InterPro" id="IPR015424">
    <property type="entry name" value="PyrdxlP-dep_Trfase"/>
</dbReference>
<dbReference type="GO" id="GO:0005789">
    <property type="term" value="C:endoplasmic reticulum membrane"/>
    <property type="evidence" value="ECO:0007669"/>
    <property type="project" value="UniProtKB-SubCell"/>
</dbReference>
<sequence length="506" mass="55226">MMTCNRCAVLQGEGEKAARLSSLFSTLRFRLGKSRLISVSLSPRQPMALWDQWVEAALVKLASKNLLRSTRPISLTPAAAVHFSADEVETFDGPRQWDRSSVEVEMDERTFREWLSELPDPGGESIAKDENVSRKLLLFSGNDYLGLSSHPAVRKAAAKAAQEHGMGPRGSALICGYSNYHMLLEASLAELKNKEDCLLCPTGFAANVAFMSALGSICSLLAVGGRPSEDQKIAIFSDALNHASIIDGIRLVERQQEAEVFVYRHRDMVHLNALLSCCKMAKKVVITDSLFSMDGDFAPISDLVELRKKHGFLLAIDDAHSTLVCGENGGGLLEVYGCESDVDICIGTLSKAVGCLGGFVACSNKWKQLIQSRGRSFIFSTSLPVPIVAASHASLVVARKEKWRRTAIWSRVDDFNALTRLNITSPIISLVIGSEKAALCASRHMLESGFHITAIRPPTVPPNSCRLRITLSAAHTFEDIKKLVAALSLWFVFPAADQNAQIAPKL</sequence>
<name>A0A9E7GRU1_9LILI</name>
<keyword evidence="7" id="KW-0808">Transferase</keyword>
<comment type="subcellular location">
    <subcellularLocation>
        <location evidence="2">Endoplasmic reticulum membrane</location>
        <topology evidence="2">Single-pass membrane protein</topology>
    </subcellularLocation>
</comment>
<dbReference type="Proteomes" id="UP001055439">
    <property type="component" value="Chromosome 7"/>
</dbReference>
<evidence type="ECO:0000256" key="4">
    <source>
        <dbReference type="ARBA" id="ARBA00004991"/>
    </source>
</evidence>
<dbReference type="GO" id="GO:0030170">
    <property type="term" value="F:pyridoxal phosphate binding"/>
    <property type="evidence" value="ECO:0007669"/>
    <property type="project" value="InterPro"/>
</dbReference>
<proteinExistence type="inferred from homology"/>
<evidence type="ECO:0000256" key="6">
    <source>
        <dbReference type="ARBA" id="ARBA00013220"/>
    </source>
</evidence>
<protein>
    <recommendedName>
        <fullName evidence="6">serine C-palmitoyltransferase</fullName>
        <ecNumber evidence="6">2.3.1.50</ecNumber>
    </recommendedName>
</protein>
<dbReference type="EMBL" id="CP097509">
    <property type="protein sequence ID" value="URE17007.1"/>
    <property type="molecule type" value="Genomic_DNA"/>
</dbReference>
<evidence type="ECO:0000256" key="7">
    <source>
        <dbReference type="ARBA" id="ARBA00022679"/>
    </source>
</evidence>
<keyword evidence="9" id="KW-0443">Lipid metabolism</keyword>
<comment type="catalytic activity">
    <reaction evidence="10">
        <text>L-serine + hexadecanoyl-CoA + H(+) = 3-oxosphinganine + CO2 + CoA</text>
        <dbReference type="Rhea" id="RHEA:14761"/>
        <dbReference type="ChEBI" id="CHEBI:15378"/>
        <dbReference type="ChEBI" id="CHEBI:16526"/>
        <dbReference type="ChEBI" id="CHEBI:33384"/>
        <dbReference type="ChEBI" id="CHEBI:57287"/>
        <dbReference type="ChEBI" id="CHEBI:57379"/>
        <dbReference type="ChEBI" id="CHEBI:58299"/>
        <dbReference type="EC" id="2.3.1.50"/>
    </reaction>
</comment>
<comment type="pathway">
    <text evidence="3">Lipid metabolism; sphingolipid metabolism.</text>
</comment>
<evidence type="ECO:0000256" key="5">
    <source>
        <dbReference type="ARBA" id="ARBA00010008"/>
    </source>
</evidence>
<dbReference type="GO" id="GO:0009102">
    <property type="term" value="P:biotin biosynthetic process"/>
    <property type="evidence" value="ECO:0007669"/>
    <property type="project" value="TreeGrafter"/>
</dbReference>
<evidence type="ECO:0000256" key="9">
    <source>
        <dbReference type="ARBA" id="ARBA00022919"/>
    </source>
</evidence>
<evidence type="ECO:0000256" key="8">
    <source>
        <dbReference type="ARBA" id="ARBA00022898"/>
    </source>
</evidence>
<dbReference type="Pfam" id="PF00155">
    <property type="entry name" value="Aminotran_1_2"/>
    <property type="match status" value="1"/>
</dbReference>
<dbReference type="SUPFAM" id="SSF53383">
    <property type="entry name" value="PLP-dependent transferases"/>
    <property type="match status" value="1"/>
</dbReference>
<evidence type="ECO:0000259" key="12">
    <source>
        <dbReference type="Pfam" id="PF00155"/>
    </source>
</evidence>
<keyword evidence="14" id="KW-1185">Reference proteome</keyword>
<organism evidence="13 14">
    <name type="scientific">Musa troglodytarum</name>
    <name type="common">fe'i banana</name>
    <dbReference type="NCBI Taxonomy" id="320322"/>
    <lineage>
        <taxon>Eukaryota</taxon>
        <taxon>Viridiplantae</taxon>
        <taxon>Streptophyta</taxon>
        <taxon>Embryophyta</taxon>
        <taxon>Tracheophyta</taxon>
        <taxon>Spermatophyta</taxon>
        <taxon>Magnoliopsida</taxon>
        <taxon>Liliopsida</taxon>
        <taxon>Zingiberales</taxon>
        <taxon>Musaceae</taxon>
        <taxon>Musa</taxon>
    </lineage>
</organism>
<dbReference type="Gene3D" id="3.90.1150.10">
    <property type="entry name" value="Aspartate Aminotransferase, domain 1"/>
    <property type="match status" value="1"/>
</dbReference>
<dbReference type="PANTHER" id="PTHR13693">
    <property type="entry name" value="CLASS II AMINOTRANSFERASE/8-AMINO-7-OXONONANOATE SYNTHASE"/>
    <property type="match status" value="1"/>
</dbReference>
<evidence type="ECO:0000313" key="14">
    <source>
        <dbReference type="Proteomes" id="UP001055439"/>
    </source>
</evidence>
<dbReference type="InterPro" id="IPR004839">
    <property type="entry name" value="Aminotransferase_I/II_large"/>
</dbReference>
<comment type="cofactor">
    <cofactor evidence="1 11">
        <name>pyridoxal 5'-phosphate</name>
        <dbReference type="ChEBI" id="CHEBI:597326"/>
    </cofactor>
</comment>
<dbReference type="InterPro" id="IPR001917">
    <property type="entry name" value="Aminotrans_II_pyridoxalP_BS"/>
</dbReference>
<evidence type="ECO:0000256" key="1">
    <source>
        <dbReference type="ARBA" id="ARBA00001933"/>
    </source>
</evidence>
<keyword evidence="8 11" id="KW-0663">Pyridoxal phosphate</keyword>
<comment type="pathway">
    <text evidence="4">Sphingolipid metabolism.</text>
</comment>
<evidence type="ECO:0000313" key="13">
    <source>
        <dbReference type="EMBL" id="URE17007.1"/>
    </source>
</evidence>